<evidence type="ECO:0000256" key="8">
    <source>
        <dbReference type="HAMAP-Rule" id="MF_00104"/>
    </source>
</evidence>
<dbReference type="Proteomes" id="UP001597101">
    <property type="component" value="Unassembled WGS sequence"/>
</dbReference>
<dbReference type="EC" id="3.1.26.3" evidence="8"/>
<dbReference type="GO" id="GO:0004525">
    <property type="term" value="F:ribonuclease III activity"/>
    <property type="evidence" value="ECO:0007669"/>
    <property type="project" value="UniProtKB-EC"/>
</dbReference>
<comment type="subunit">
    <text evidence="8">Homodimer.</text>
</comment>
<dbReference type="SMART" id="SM00358">
    <property type="entry name" value="DSRM"/>
    <property type="match status" value="1"/>
</dbReference>
<keyword evidence="8" id="KW-0699">rRNA-binding</keyword>
<keyword evidence="4 8" id="KW-0540">Nuclease</keyword>
<keyword evidence="7 8" id="KW-0694">RNA-binding</keyword>
<name>A0ABW3FBC8_9HYPH</name>
<comment type="function">
    <text evidence="8">Digests double-stranded RNA. Involved in the processing of primary rRNA transcript to yield the immediate precursors to the large and small rRNAs (23S and 16S). Processes some mRNAs, and tRNAs when they are encoded in the rRNA operon. Processes pre-crRNA and tracrRNA of type II CRISPR loci if present in the organism.</text>
</comment>
<keyword evidence="3 8" id="KW-0507">mRNA processing</keyword>
<keyword evidence="8" id="KW-0479">Metal-binding</keyword>
<dbReference type="Gene3D" id="3.30.160.20">
    <property type="match status" value="1"/>
</dbReference>
<comment type="caution">
    <text evidence="11">The sequence shown here is derived from an EMBL/GenBank/DDBJ whole genome shotgun (WGS) entry which is preliminary data.</text>
</comment>
<gene>
    <name evidence="8 11" type="primary">rnc</name>
    <name evidence="11" type="ORF">ACFQ14_04970</name>
</gene>
<feature type="active site" evidence="8">
    <location>
        <position position="57"/>
    </location>
</feature>
<dbReference type="PROSITE" id="PS50137">
    <property type="entry name" value="DS_RBD"/>
    <property type="match status" value="1"/>
</dbReference>
<evidence type="ECO:0000256" key="6">
    <source>
        <dbReference type="ARBA" id="ARBA00022801"/>
    </source>
</evidence>
<evidence type="ECO:0000256" key="1">
    <source>
        <dbReference type="ARBA" id="ARBA00000109"/>
    </source>
</evidence>
<comment type="similarity">
    <text evidence="2">Belongs to the ribonuclease III family.</text>
</comment>
<comment type="subcellular location">
    <subcellularLocation>
        <location evidence="8">Cytoplasm</location>
    </subcellularLocation>
</comment>
<evidence type="ECO:0000313" key="12">
    <source>
        <dbReference type="Proteomes" id="UP001597101"/>
    </source>
</evidence>
<proteinExistence type="inferred from homology"/>
<evidence type="ECO:0000256" key="3">
    <source>
        <dbReference type="ARBA" id="ARBA00022664"/>
    </source>
</evidence>
<feature type="binding site" evidence="8">
    <location>
        <position position="126"/>
    </location>
    <ligand>
        <name>Mg(2+)</name>
        <dbReference type="ChEBI" id="CHEBI:18420"/>
    </ligand>
</feature>
<dbReference type="InterPro" id="IPR011907">
    <property type="entry name" value="RNase_III"/>
</dbReference>
<feature type="binding site" evidence="8">
    <location>
        <position position="129"/>
    </location>
    <ligand>
        <name>Mg(2+)</name>
        <dbReference type="ChEBI" id="CHEBI:18420"/>
    </ligand>
</feature>
<reference evidence="12" key="1">
    <citation type="journal article" date="2019" name="Int. J. Syst. Evol. Microbiol.">
        <title>The Global Catalogue of Microorganisms (GCM) 10K type strain sequencing project: providing services to taxonomists for standard genome sequencing and annotation.</title>
        <authorList>
            <consortium name="The Broad Institute Genomics Platform"/>
            <consortium name="The Broad Institute Genome Sequencing Center for Infectious Disease"/>
            <person name="Wu L."/>
            <person name="Ma J."/>
        </authorList>
    </citation>
    <scope>NUCLEOTIDE SEQUENCE [LARGE SCALE GENOMIC DNA]</scope>
    <source>
        <strain evidence="12">CCUG 60023</strain>
    </source>
</reference>
<keyword evidence="8" id="KW-0963">Cytoplasm</keyword>
<dbReference type="Pfam" id="PF00035">
    <property type="entry name" value="dsrm"/>
    <property type="match status" value="1"/>
</dbReference>
<keyword evidence="12" id="KW-1185">Reference proteome</keyword>
<dbReference type="InterPro" id="IPR014720">
    <property type="entry name" value="dsRBD_dom"/>
</dbReference>
<keyword evidence="5 8" id="KW-0255">Endonuclease</keyword>
<keyword evidence="8" id="KW-0819">tRNA processing</keyword>
<dbReference type="PANTHER" id="PTHR11207:SF0">
    <property type="entry name" value="RIBONUCLEASE 3"/>
    <property type="match status" value="1"/>
</dbReference>
<dbReference type="CDD" id="cd00593">
    <property type="entry name" value="RIBOc"/>
    <property type="match status" value="1"/>
</dbReference>
<feature type="domain" description="RNase III" evidence="10">
    <location>
        <begin position="13"/>
        <end position="140"/>
    </location>
</feature>
<keyword evidence="6 8" id="KW-0378">Hydrolase</keyword>
<feature type="binding site" evidence="8">
    <location>
        <position position="53"/>
    </location>
    <ligand>
        <name>Mg(2+)</name>
        <dbReference type="ChEBI" id="CHEBI:18420"/>
    </ligand>
</feature>
<dbReference type="PROSITE" id="PS50142">
    <property type="entry name" value="RNASE_3_2"/>
    <property type="match status" value="1"/>
</dbReference>
<dbReference type="NCBIfam" id="TIGR02191">
    <property type="entry name" value="RNaseIII"/>
    <property type="match status" value="1"/>
</dbReference>
<dbReference type="HAMAP" id="MF_00104">
    <property type="entry name" value="RNase_III"/>
    <property type="match status" value="1"/>
</dbReference>
<dbReference type="InterPro" id="IPR000999">
    <property type="entry name" value="RNase_III_dom"/>
</dbReference>
<feature type="domain" description="DRBM" evidence="9">
    <location>
        <begin position="165"/>
        <end position="229"/>
    </location>
</feature>
<comment type="catalytic activity">
    <reaction evidence="1 8">
        <text>Endonucleolytic cleavage to 5'-phosphomonoester.</text>
        <dbReference type="EC" id="3.1.26.3"/>
    </reaction>
</comment>
<evidence type="ECO:0000256" key="4">
    <source>
        <dbReference type="ARBA" id="ARBA00022722"/>
    </source>
</evidence>
<dbReference type="SUPFAM" id="SSF54768">
    <property type="entry name" value="dsRNA-binding domain-like"/>
    <property type="match status" value="1"/>
</dbReference>
<dbReference type="PROSITE" id="PS00517">
    <property type="entry name" value="RNASE_3_1"/>
    <property type="match status" value="1"/>
</dbReference>
<dbReference type="InterPro" id="IPR036389">
    <property type="entry name" value="RNase_III_sf"/>
</dbReference>
<dbReference type="CDD" id="cd10845">
    <property type="entry name" value="DSRM_RNAse_III_family"/>
    <property type="match status" value="1"/>
</dbReference>
<keyword evidence="8" id="KW-0460">Magnesium</keyword>
<sequence length="249" mass="27463">MQRAKNEPDIAHLADLESRVGHTFNSHERLTRALTHASASKRVGEISHYERLEFLGDRVLGLCIADMLFAAFPKAREGELAVRLNSLVSGTTCAAIADEIGLHDFIKAGADVKQLTGKRMKSVRADVVESLIAAIYLDAGLDAARSFVARFWGDRIHQADAANRDSKTALQEWAHSKNFQTPIYEIFEREGPDHDPTFIVKVTVGGTKGARGRGRSKRAAEQKAAETILLREGAWVKKSDGTIEERTNK</sequence>
<evidence type="ECO:0000256" key="2">
    <source>
        <dbReference type="ARBA" id="ARBA00010183"/>
    </source>
</evidence>
<dbReference type="Pfam" id="PF14622">
    <property type="entry name" value="Ribonucleas_3_3"/>
    <property type="match status" value="1"/>
</dbReference>
<feature type="active site" evidence="8">
    <location>
        <position position="129"/>
    </location>
</feature>
<evidence type="ECO:0000259" key="10">
    <source>
        <dbReference type="PROSITE" id="PS50142"/>
    </source>
</evidence>
<organism evidence="11 12">
    <name type="scientific">Pseudahrensia aquimaris</name>
    <dbReference type="NCBI Taxonomy" id="744461"/>
    <lineage>
        <taxon>Bacteria</taxon>
        <taxon>Pseudomonadati</taxon>
        <taxon>Pseudomonadota</taxon>
        <taxon>Alphaproteobacteria</taxon>
        <taxon>Hyphomicrobiales</taxon>
        <taxon>Ahrensiaceae</taxon>
        <taxon>Pseudahrensia</taxon>
    </lineage>
</organism>
<evidence type="ECO:0000256" key="7">
    <source>
        <dbReference type="ARBA" id="ARBA00022884"/>
    </source>
</evidence>
<accession>A0ABW3FBC8</accession>
<protein>
    <recommendedName>
        <fullName evidence="8">Ribonuclease 3</fullName>
        <ecNumber evidence="8">3.1.26.3</ecNumber>
    </recommendedName>
    <alternativeName>
        <fullName evidence="8">Ribonuclease III</fullName>
        <shortName evidence="8">RNase III</shortName>
    </alternativeName>
</protein>
<dbReference type="Gene3D" id="1.10.1520.10">
    <property type="entry name" value="Ribonuclease III domain"/>
    <property type="match status" value="1"/>
</dbReference>
<evidence type="ECO:0000313" key="11">
    <source>
        <dbReference type="EMBL" id="MFD0915752.1"/>
    </source>
</evidence>
<evidence type="ECO:0000256" key="5">
    <source>
        <dbReference type="ARBA" id="ARBA00022759"/>
    </source>
</evidence>
<dbReference type="EMBL" id="JBHTJV010000003">
    <property type="protein sequence ID" value="MFD0915752.1"/>
    <property type="molecule type" value="Genomic_DNA"/>
</dbReference>
<comment type="cofactor">
    <cofactor evidence="8">
        <name>Mg(2+)</name>
        <dbReference type="ChEBI" id="CHEBI:18420"/>
    </cofactor>
</comment>
<dbReference type="PANTHER" id="PTHR11207">
    <property type="entry name" value="RIBONUCLEASE III"/>
    <property type="match status" value="1"/>
</dbReference>
<dbReference type="SMART" id="SM00535">
    <property type="entry name" value="RIBOc"/>
    <property type="match status" value="1"/>
</dbReference>
<dbReference type="RefSeq" id="WP_377211599.1">
    <property type="nucleotide sequence ID" value="NZ_JBHTJV010000003.1"/>
</dbReference>
<dbReference type="SUPFAM" id="SSF69065">
    <property type="entry name" value="RNase III domain-like"/>
    <property type="match status" value="1"/>
</dbReference>
<keyword evidence="8" id="KW-0698">rRNA processing</keyword>
<evidence type="ECO:0000259" key="9">
    <source>
        <dbReference type="PROSITE" id="PS50137"/>
    </source>
</evidence>